<dbReference type="Proteomes" id="UP000050424">
    <property type="component" value="Unassembled WGS sequence"/>
</dbReference>
<evidence type="ECO:0000259" key="1">
    <source>
        <dbReference type="Pfam" id="PF01636"/>
    </source>
</evidence>
<dbReference type="Gene3D" id="3.90.1200.10">
    <property type="match status" value="1"/>
</dbReference>
<gene>
    <name evidence="2" type="ORF">AK830_g4277</name>
</gene>
<dbReference type="InterPro" id="IPR002575">
    <property type="entry name" value="Aminoglycoside_PTrfase"/>
</dbReference>
<dbReference type="SUPFAM" id="SSF56112">
    <property type="entry name" value="Protein kinase-like (PK-like)"/>
    <property type="match status" value="1"/>
</dbReference>
<name>A0A0P7BNG0_9HYPO</name>
<dbReference type="OrthoDB" id="10003767at2759"/>
<keyword evidence="3" id="KW-1185">Reference proteome</keyword>
<reference evidence="2 3" key="1">
    <citation type="submission" date="2015-09" db="EMBL/GenBank/DDBJ databases">
        <title>Draft genome of a European isolate of the apple canker pathogen Neonectria ditissima.</title>
        <authorList>
            <person name="Gomez-Cortecero A."/>
            <person name="Harrison R.J."/>
            <person name="Armitage A.D."/>
        </authorList>
    </citation>
    <scope>NUCLEOTIDE SEQUENCE [LARGE SCALE GENOMIC DNA]</scope>
    <source>
        <strain evidence="2 3">R09/05</strain>
    </source>
</reference>
<evidence type="ECO:0000313" key="3">
    <source>
        <dbReference type="Proteomes" id="UP000050424"/>
    </source>
</evidence>
<dbReference type="EMBL" id="LKCW01000051">
    <property type="protein sequence ID" value="KPM42307.1"/>
    <property type="molecule type" value="Genomic_DNA"/>
</dbReference>
<dbReference type="STRING" id="78410.A0A0P7BNG0"/>
<dbReference type="Pfam" id="PF01636">
    <property type="entry name" value="APH"/>
    <property type="match status" value="1"/>
</dbReference>
<protein>
    <recommendedName>
        <fullName evidence="1">Aminoglycoside phosphotransferase domain-containing protein</fullName>
    </recommendedName>
</protein>
<dbReference type="InterPro" id="IPR011009">
    <property type="entry name" value="Kinase-like_dom_sf"/>
</dbReference>
<proteinExistence type="predicted"/>
<comment type="caution">
    <text evidence="2">The sequence shown here is derived from an EMBL/GenBank/DDBJ whole genome shotgun (WGS) entry which is preliminary data.</text>
</comment>
<accession>A0A0P7BNG0</accession>
<organism evidence="2 3">
    <name type="scientific">Neonectria ditissima</name>
    <dbReference type="NCBI Taxonomy" id="78410"/>
    <lineage>
        <taxon>Eukaryota</taxon>
        <taxon>Fungi</taxon>
        <taxon>Dikarya</taxon>
        <taxon>Ascomycota</taxon>
        <taxon>Pezizomycotina</taxon>
        <taxon>Sordariomycetes</taxon>
        <taxon>Hypocreomycetidae</taxon>
        <taxon>Hypocreales</taxon>
        <taxon>Nectriaceae</taxon>
        <taxon>Neonectria</taxon>
    </lineage>
</organism>
<sequence>MPFREESFTLQSTKDSRFKPRIVGAFSLRKNELQVDGYTAPRFTATTAREFIEEWYRLMRCMWSIPYRPESAQQILGLKADHDTIFCLYHTDFRAENIIVDDKLHLRGIIDWEFSELVPQLTFVPPLWITGHDPKSIGTKASLLSEFLSVLSSKKHISSSHSQLAQELDFKDDSQLSVAHVLRDPAETEFLFYEFIFPEQYGEPREDPIPAFFQHPENEELRQFVQQRVRASEPYTQYIKDNDLVDEEVQGGKKFVTRLRHRSGC</sequence>
<evidence type="ECO:0000313" key="2">
    <source>
        <dbReference type="EMBL" id="KPM42307.1"/>
    </source>
</evidence>
<feature type="domain" description="Aminoglycoside phosphotransferase" evidence="1">
    <location>
        <begin position="83"/>
        <end position="116"/>
    </location>
</feature>
<dbReference type="AlphaFoldDB" id="A0A0P7BNG0"/>